<protein>
    <submittedName>
        <fullName evidence="2">Uncharacterized protein</fullName>
    </submittedName>
</protein>
<feature type="region of interest" description="Disordered" evidence="1">
    <location>
        <begin position="224"/>
        <end position="269"/>
    </location>
</feature>
<comment type="caution">
    <text evidence="2">The sequence shown here is derived from an EMBL/GenBank/DDBJ whole genome shotgun (WGS) entry which is preliminary data.</text>
</comment>
<feature type="region of interest" description="Disordered" evidence="1">
    <location>
        <begin position="123"/>
        <end position="161"/>
    </location>
</feature>
<feature type="compositionally biased region" description="Low complexity" evidence="1">
    <location>
        <begin position="191"/>
        <end position="206"/>
    </location>
</feature>
<evidence type="ECO:0000313" key="3">
    <source>
        <dbReference type="Proteomes" id="UP000598217"/>
    </source>
</evidence>
<gene>
    <name evidence="2" type="ORF">H4W79_003755</name>
</gene>
<organism evidence="2 3">
    <name type="scientific">Nocardiopsis terrae</name>
    <dbReference type="NCBI Taxonomy" id="372655"/>
    <lineage>
        <taxon>Bacteria</taxon>
        <taxon>Bacillati</taxon>
        <taxon>Actinomycetota</taxon>
        <taxon>Actinomycetes</taxon>
        <taxon>Streptosporangiales</taxon>
        <taxon>Nocardiopsidaceae</taxon>
        <taxon>Nocardiopsis</taxon>
    </lineage>
</organism>
<evidence type="ECO:0000313" key="2">
    <source>
        <dbReference type="EMBL" id="MBE1459541.1"/>
    </source>
</evidence>
<sequence length="269" mass="27718">MVRRRSVAIPQLDCSAGRGSRPCRSPVVSDWSRRAGRIAFCWWFGLLSDRLVVAGRPGRGFRRGSGVRARERAGGWRTAGTHTSGDRADAAGCAVGLPGCPGARPEVPCAAWADHRSRTGRFVRGRTGRDVSAGRSGRGGSSRGGAGACHSEGEGRRGAGKTGSVFLIGFPEGVENCSSAWENGCAGFGSAPGARPRAPASTAPTGQCRPASARVKGYAGPAWGPLPDGPAVREAGLEGSQRCGGRRHASEWNGRHGPGRLRAGAGGPE</sequence>
<reference evidence="2 3" key="1">
    <citation type="submission" date="2020-10" db="EMBL/GenBank/DDBJ databases">
        <title>Sequencing the genomes of 1000 actinobacteria strains.</title>
        <authorList>
            <person name="Klenk H.-P."/>
        </authorList>
    </citation>
    <scope>NUCLEOTIDE SEQUENCE [LARGE SCALE GENOMIC DNA]</scope>
    <source>
        <strain evidence="2 3">DSM 45157</strain>
    </source>
</reference>
<evidence type="ECO:0000256" key="1">
    <source>
        <dbReference type="SAM" id="MobiDB-lite"/>
    </source>
</evidence>
<dbReference type="EMBL" id="JADBDY010000001">
    <property type="protein sequence ID" value="MBE1459541.1"/>
    <property type="molecule type" value="Genomic_DNA"/>
</dbReference>
<proteinExistence type="predicted"/>
<feature type="compositionally biased region" description="Gly residues" evidence="1">
    <location>
        <begin position="136"/>
        <end position="147"/>
    </location>
</feature>
<keyword evidence="3" id="KW-1185">Reference proteome</keyword>
<accession>A0ABR9HKJ4</accession>
<dbReference type="Proteomes" id="UP000598217">
    <property type="component" value="Unassembled WGS sequence"/>
</dbReference>
<name>A0ABR9HKJ4_9ACTN</name>
<feature type="region of interest" description="Disordered" evidence="1">
    <location>
        <begin position="191"/>
        <end position="212"/>
    </location>
</feature>